<dbReference type="PRINTS" id="PR00412">
    <property type="entry name" value="EPOXHYDRLASE"/>
</dbReference>
<dbReference type="InterPro" id="IPR000639">
    <property type="entry name" value="Epox_hydrolase-like"/>
</dbReference>
<dbReference type="PANTHER" id="PTHR43798:SF31">
    <property type="entry name" value="AB HYDROLASE SUPERFAMILY PROTEIN YCLE"/>
    <property type="match status" value="1"/>
</dbReference>
<evidence type="ECO:0000259" key="2">
    <source>
        <dbReference type="Pfam" id="PF00561"/>
    </source>
</evidence>
<dbReference type="KEGG" id="mpc:Mar181_0233"/>
<protein>
    <submittedName>
        <fullName evidence="3">Alpha/beta hydrolase fold protein</fullName>
    </submittedName>
</protein>
<dbReference type="InterPro" id="IPR029058">
    <property type="entry name" value="AB_hydrolase_fold"/>
</dbReference>
<keyword evidence="4" id="KW-1185">Reference proteome</keyword>
<dbReference type="PRINTS" id="PR00111">
    <property type="entry name" value="ABHYDROLASE"/>
</dbReference>
<dbReference type="STRING" id="491952.Mar181_0233"/>
<reference evidence="3 4" key="1">
    <citation type="journal article" date="2012" name="Stand. Genomic Sci.">
        <title>Complete genome sequence of Marinomonas posidonica type strain (IVIA-Po-181(T)).</title>
        <authorList>
            <person name="Lucas-Elio P."/>
            <person name="Goodwin L."/>
            <person name="Woyke T."/>
            <person name="Pitluck S."/>
            <person name="Nolan M."/>
            <person name="Kyrpides N.C."/>
            <person name="Detter J.C."/>
            <person name="Copeland A."/>
            <person name="Lu M."/>
            <person name="Bruce D."/>
            <person name="Detter C."/>
            <person name="Tapia R."/>
            <person name="Han S."/>
            <person name="Land M.L."/>
            <person name="Ivanova N."/>
            <person name="Mikhailova N."/>
            <person name="Johnston A.W."/>
            <person name="Sanchez-Amat A."/>
        </authorList>
    </citation>
    <scope>NUCLEOTIDE SEQUENCE [LARGE SCALE GENOMIC DNA]</scope>
    <source>
        <strain evidence="4">CECT 7376 / NCIMB 14433 / IVIA-Po-181</strain>
    </source>
</reference>
<gene>
    <name evidence="3" type="ordered locus">Mar181_0233</name>
</gene>
<dbReference type="Pfam" id="PF00561">
    <property type="entry name" value="Abhydrolase_1"/>
    <property type="match status" value="1"/>
</dbReference>
<dbReference type="InterPro" id="IPR050266">
    <property type="entry name" value="AB_hydrolase_sf"/>
</dbReference>
<dbReference type="AlphaFoldDB" id="F6CX46"/>
<name>F6CX46_MARPP</name>
<dbReference type="eggNOG" id="COG2267">
    <property type="taxonomic scope" value="Bacteria"/>
</dbReference>
<organism evidence="3 4">
    <name type="scientific">Marinomonas posidonica (strain CECT 7376 / NCIMB 14433 / IVIA-Po-181)</name>
    <dbReference type="NCBI Taxonomy" id="491952"/>
    <lineage>
        <taxon>Bacteria</taxon>
        <taxon>Pseudomonadati</taxon>
        <taxon>Pseudomonadota</taxon>
        <taxon>Gammaproteobacteria</taxon>
        <taxon>Oceanospirillales</taxon>
        <taxon>Oceanospirillaceae</taxon>
        <taxon>Marinomonas</taxon>
    </lineage>
</organism>
<feature type="domain" description="AB hydrolase-1" evidence="2">
    <location>
        <begin position="23"/>
        <end position="260"/>
    </location>
</feature>
<dbReference type="Gene3D" id="3.40.50.1820">
    <property type="entry name" value="alpha/beta hydrolase"/>
    <property type="match status" value="1"/>
</dbReference>
<dbReference type="PANTHER" id="PTHR43798">
    <property type="entry name" value="MONOACYLGLYCEROL LIPASE"/>
    <property type="match status" value="1"/>
</dbReference>
<dbReference type="HOGENOM" id="CLU_020336_13_2_6"/>
<sequence>MQNLNLEVGNIRVRYQDTGGNLPVLVLLHGIGGSLELWQYQLASLSSSFRVIALDLPNHGLSEISEKPFDVVEYAEIVWALLDKLAISQVYLAGNSMGGAISIHMSGLQPDRVAKILLLNAATLGKETPLPFKLMSLPIVGRILARPNQVAVDQQMHSIFLHSDKVAEEIKSVITRNVMREGAQRAFVRTLQKMVDWSGQKTSLCRLSLSRLEKASCPVYFVHGRQDAVLPYQHSEIAYQNTPDSKLLILDNCGHTPQVEVPTEVNDLFLRFFN</sequence>
<dbReference type="InterPro" id="IPR000073">
    <property type="entry name" value="AB_hydrolase_1"/>
</dbReference>
<dbReference type="Proteomes" id="UP000009230">
    <property type="component" value="Chromosome"/>
</dbReference>
<dbReference type="SUPFAM" id="SSF53474">
    <property type="entry name" value="alpha/beta-Hydrolases"/>
    <property type="match status" value="1"/>
</dbReference>
<dbReference type="GO" id="GO:0016787">
    <property type="term" value="F:hydrolase activity"/>
    <property type="evidence" value="ECO:0007669"/>
    <property type="project" value="UniProtKB-KW"/>
</dbReference>
<dbReference type="EMBL" id="CP002771">
    <property type="protein sequence ID" value="AEF53300.1"/>
    <property type="molecule type" value="Genomic_DNA"/>
</dbReference>
<evidence type="ECO:0000256" key="1">
    <source>
        <dbReference type="ARBA" id="ARBA00022801"/>
    </source>
</evidence>
<proteinExistence type="predicted"/>
<keyword evidence="1 3" id="KW-0378">Hydrolase</keyword>
<evidence type="ECO:0000313" key="4">
    <source>
        <dbReference type="Proteomes" id="UP000009230"/>
    </source>
</evidence>
<dbReference type="RefSeq" id="WP_013794777.1">
    <property type="nucleotide sequence ID" value="NC_015559.1"/>
</dbReference>
<accession>F6CX46</accession>
<dbReference type="GO" id="GO:0016020">
    <property type="term" value="C:membrane"/>
    <property type="evidence" value="ECO:0007669"/>
    <property type="project" value="TreeGrafter"/>
</dbReference>
<evidence type="ECO:0000313" key="3">
    <source>
        <dbReference type="EMBL" id="AEF53300.1"/>
    </source>
</evidence>